<reference evidence="1 2" key="1">
    <citation type="journal article" date="2010" name="Cell">
        <title>The genome of Naegleria gruberi illuminates early eukaryotic versatility.</title>
        <authorList>
            <person name="Fritz-Laylin L.K."/>
            <person name="Prochnik S.E."/>
            <person name="Ginger M.L."/>
            <person name="Dacks J.B."/>
            <person name="Carpenter M.L."/>
            <person name="Field M.C."/>
            <person name="Kuo A."/>
            <person name="Paredez A."/>
            <person name="Chapman J."/>
            <person name="Pham J."/>
            <person name="Shu S."/>
            <person name="Neupane R."/>
            <person name="Cipriano M."/>
            <person name="Mancuso J."/>
            <person name="Tu H."/>
            <person name="Salamov A."/>
            <person name="Lindquist E."/>
            <person name="Shapiro H."/>
            <person name="Lucas S."/>
            <person name="Grigoriev I.V."/>
            <person name="Cande W.Z."/>
            <person name="Fulton C."/>
            <person name="Rokhsar D.S."/>
            <person name="Dawson S.C."/>
        </authorList>
    </citation>
    <scope>NUCLEOTIDE SEQUENCE [LARGE SCALE GENOMIC DNA]</scope>
    <source>
        <strain evidence="1 2">NEG-M</strain>
    </source>
</reference>
<sequence>MATDTLFSQITQDPQLFLWIYKVYLHARCSPATNQKETQTLDLSNHGLSGCAIESKQQTITAQHEEELELIGHGNEAEQIVDKEVEEKLPEIQVEKTAVIQEETDSKKTLNDRLKEHIGSITLNVKDLFQSKKNKEIIQKLIACDISYLKDCLQENRELNPLIETMKLTFDLKLRQPAIPSEFRTITKMFISFPSFDFQEVFNPIISLLPNLEEIDCEYYKLRLGHVYNSKDRQILEISIRDQIHPSVLENILLSDSKISQLNVNLKYWLEYAHRTIETNITLGVLVPSGQSRLFKLLFKNHRLGSYLLYPIEDEMISLNEFRKIWSEELGIIGLIYNLQEEIVHLNRISSKLFQEEDKVKVKNLVKKVDRLVDRIDDSESNEFIANFEECLIEFEEIRKITHLIYW</sequence>
<dbReference type="AlphaFoldDB" id="D2VI68"/>
<dbReference type="EMBL" id="GG738873">
    <property type="protein sequence ID" value="EFC43542.1"/>
    <property type="molecule type" value="Genomic_DNA"/>
</dbReference>
<gene>
    <name evidence="1" type="ORF">NAEGRDRAFT_49749</name>
</gene>
<proteinExistence type="predicted"/>
<organism evidence="2">
    <name type="scientific">Naegleria gruberi</name>
    <name type="common">Amoeba</name>
    <dbReference type="NCBI Taxonomy" id="5762"/>
    <lineage>
        <taxon>Eukaryota</taxon>
        <taxon>Discoba</taxon>
        <taxon>Heterolobosea</taxon>
        <taxon>Tetramitia</taxon>
        <taxon>Eutetramitia</taxon>
        <taxon>Vahlkampfiidae</taxon>
        <taxon>Naegleria</taxon>
    </lineage>
</organism>
<protein>
    <submittedName>
        <fullName evidence="1">Predicted protein</fullName>
    </submittedName>
</protein>
<name>D2VI68_NAEGR</name>
<dbReference type="Proteomes" id="UP000006671">
    <property type="component" value="Unassembled WGS sequence"/>
</dbReference>
<dbReference type="InParanoid" id="D2VI68"/>
<evidence type="ECO:0000313" key="1">
    <source>
        <dbReference type="EMBL" id="EFC43542.1"/>
    </source>
</evidence>
<dbReference type="VEuPathDB" id="AmoebaDB:NAEGRDRAFT_49749"/>
<dbReference type="RefSeq" id="XP_002676286.1">
    <property type="nucleotide sequence ID" value="XM_002676240.1"/>
</dbReference>
<dbReference type="GeneID" id="8853422"/>
<keyword evidence="2" id="KW-1185">Reference proteome</keyword>
<evidence type="ECO:0000313" key="2">
    <source>
        <dbReference type="Proteomes" id="UP000006671"/>
    </source>
</evidence>
<dbReference type="KEGG" id="ngr:NAEGRDRAFT_49749"/>
<accession>D2VI68</accession>